<dbReference type="EMBL" id="PPEG02000008">
    <property type="protein sequence ID" value="PWN59524.1"/>
    <property type="molecule type" value="Genomic_DNA"/>
</dbReference>
<dbReference type="Proteomes" id="UP000326384">
    <property type="component" value="Unassembled WGS sequence"/>
</dbReference>
<gene>
    <name evidence="2" type="ORF">C1634_019655</name>
    <name evidence="1" type="ORF">F8D52_00425</name>
</gene>
<proteinExistence type="predicted"/>
<dbReference type="AlphaFoldDB" id="A0A316WDL8"/>
<dbReference type="EMBL" id="VTPV01000001">
    <property type="protein sequence ID" value="KAB1232263.1"/>
    <property type="molecule type" value="Genomic_DNA"/>
</dbReference>
<name>A0A316WDL8_9FLAO</name>
<dbReference type="Proteomes" id="UP000236413">
    <property type="component" value="Unassembled WGS sequence"/>
</dbReference>
<dbReference type="RefSeq" id="WP_103232950.1">
    <property type="nucleotide sequence ID" value="NZ_PPEG02000008.1"/>
</dbReference>
<evidence type="ECO:0000313" key="2">
    <source>
        <dbReference type="EMBL" id="PWN59524.1"/>
    </source>
</evidence>
<reference evidence="1 4" key="2">
    <citation type="journal article" date="2019" name="Stand. Genomic Sci.">
        <title>Draft Whole-Genome Sequence of a Novel Chryseobacterium viscerum Strain Isolated from Fresh Water at Dripping Springs, New Mexico.</title>
        <authorList>
            <person name="Kyndt J.A."/>
            <person name="Moore T.C."/>
        </authorList>
    </citation>
    <scope>NUCLEOTIDE SEQUENCE [LARGE SCALE GENOMIC DNA]</scope>
    <source>
        <strain evidence="1 4">DPS</strain>
    </source>
</reference>
<protein>
    <submittedName>
        <fullName evidence="1">Helix-turn-helix domain-containing protein</fullName>
    </submittedName>
    <submittedName>
        <fullName evidence="2">Transposase</fullName>
    </submittedName>
</protein>
<reference evidence="2 3" key="1">
    <citation type="submission" date="2018-04" db="EMBL/GenBank/DDBJ databases">
        <title>Chryseobacterium oncorhynchi 701B-08T from rainbow trout, and Chryseobacterium viscerum 687B-08T from diseased fish.</title>
        <authorList>
            <person name="Jeong J.-J."/>
            <person name="Lee Y.J."/>
            <person name="Pathiraja D."/>
            <person name="Park B."/>
            <person name="Choi I.-G."/>
            <person name="Kim K.D."/>
        </authorList>
    </citation>
    <scope>NUCLEOTIDE SEQUENCE [LARGE SCALE GENOMIC DNA]</scope>
    <source>
        <strain evidence="2 3">687B-08</strain>
    </source>
</reference>
<evidence type="ECO:0000313" key="3">
    <source>
        <dbReference type="Proteomes" id="UP000236413"/>
    </source>
</evidence>
<organism evidence="2 3">
    <name type="scientific">Chryseobacterium viscerum</name>
    <dbReference type="NCBI Taxonomy" id="1037377"/>
    <lineage>
        <taxon>Bacteria</taxon>
        <taxon>Pseudomonadati</taxon>
        <taxon>Bacteroidota</taxon>
        <taxon>Flavobacteriia</taxon>
        <taxon>Flavobacteriales</taxon>
        <taxon>Weeksellaceae</taxon>
        <taxon>Chryseobacterium group</taxon>
        <taxon>Chryseobacterium</taxon>
    </lineage>
</organism>
<keyword evidence="4" id="KW-1185">Reference proteome</keyword>
<sequence length="109" mass="13092">MENDQSPNYKKIFQDIIKYKHPEKKEKCHSLLQKKKLTTKDVIMLNSYIFGSDIESNLSESNQKFRAYDQETVQYILKYQITNQLNNVQTANHFRISRNTLAKWKKMKM</sequence>
<evidence type="ECO:0000313" key="4">
    <source>
        <dbReference type="Proteomes" id="UP000326384"/>
    </source>
</evidence>
<accession>A0A316WDL8</accession>
<evidence type="ECO:0000313" key="1">
    <source>
        <dbReference type="EMBL" id="KAB1232263.1"/>
    </source>
</evidence>
<comment type="caution">
    <text evidence="2">The sequence shown here is derived from an EMBL/GenBank/DDBJ whole genome shotgun (WGS) entry which is preliminary data.</text>
</comment>